<feature type="region of interest" description="Disordered" evidence="1">
    <location>
        <begin position="645"/>
        <end position="664"/>
    </location>
</feature>
<protein>
    <recommendedName>
        <fullName evidence="4">AGC protein kinase</fullName>
    </recommendedName>
</protein>
<keyword evidence="3" id="KW-1185">Reference proteome</keyword>
<feature type="region of interest" description="Disordered" evidence="1">
    <location>
        <begin position="413"/>
        <end position="434"/>
    </location>
</feature>
<proteinExistence type="predicted"/>
<evidence type="ECO:0000313" key="2">
    <source>
        <dbReference type="EMBL" id="WRT64030.1"/>
    </source>
</evidence>
<gene>
    <name evidence="2" type="ORF">IL334_000957</name>
</gene>
<feature type="compositionally biased region" description="Polar residues" evidence="1">
    <location>
        <begin position="486"/>
        <end position="509"/>
    </location>
</feature>
<feature type="region of interest" description="Disordered" evidence="1">
    <location>
        <begin position="258"/>
        <end position="316"/>
    </location>
</feature>
<feature type="compositionally biased region" description="Low complexity" evidence="1">
    <location>
        <begin position="74"/>
        <end position="84"/>
    </location>
</feature>
<dbReference type="Proteomes" id="UP001329825">
    <property type="component" value="Chromosome 1"/>
</dbReference>
<reference evidence="2 3" key="1">
    <citation type="submission" date="2024-01" db="EMBL/GenBank/DDBJ databases">
        <title>Comparative genomics of Cryptococcus and Kwoniella reveals pathogenesis evolution and contrasting modes of karyotype evolution via chromosome fusion or intercentromeric recombination.</title>
        <authorList>
            <person name="Coelho M.A."/>
            <person name="David-Palma M."/>
            <person name="Shea T."/>
            <person name="Bowers K."/>
            <person name="McGinley-Smith S."/>
            <person name="Mohammad A.W."/>
            <person name="Gnirke A."/>
            <person name="Yurkov A.M."/>
            <person name="Nowrousian M."/>
            <person name="Sun S."/>
            <person name="Cuomo C.A."/>
            <person name="Heitman J."/>
        </authorList>
    </citation>
    <scope>NUCLEOTIDE SEQUENCE [LARGE SCALE GENOMIC DNA]</scope>
    <source>
        <strain evidence="2">CBS 11374</strain>
    </source>
</reference>
<evidence type="ECO:0000256" key="1">
    <source>
        <dbReference type="SAM" id="MobiDB-lite"/>
    </source>
</evidence>
<feature type="compositionally biased region" description="Polar residues" evidence="1">
    <location>
        <begin position="420"/>
        <end position="434"/>
    </location>
</feature>
<dbReference type="GeneID" id="87953088"/>
<accession>A0ABZ1CQL9</accession>
<feature type="compositionally biased region" description="Polar residues" evidence="1">
    <location>
        <begin position="1"/>
        <end position="21"/>
    </location>
</feature>
<feature type="region of interest" description="Disordered" evidence="1">
    <location>
        <begin position="823"/>
        <end position="843"/>
    </location>
</feature>
<feature type="region of interest" description="Disordered" evidence="1">
    <location>
        <begin position="677"/>
        <end position="703"/>
    </location>
</feature>
<feature type="compositionally biased region" description="Basic and acidic residues" evidence="1">
    <location>
        <begin position="687"/>
        <end position="697"/>
    </location>
</feature>
<evidence type="ECO:0000313" key="3">
    <source>
        <dbReference type="Proteomes" id="UP001329825"/>
    </source>
</evidence>
<organism evidence="2 3">
    <name type="scientific">Kwoniella shivajii</name>
    <dbReference type="NCBI Taxonomy" id="564305"/>
    <lineage>
        <taxon>Eukaryota</taxon>
        <taxon>Fungi</taxon>
        <taxon>Dikarya</taxon>
        <taxon>Basidiomycota</taxon>
        <taxon>Agaricomycotina</taxon>
        <taxon>Tremellomycetes</taxon>
        <taxon>Tremellales</taxon>
        <taxon>Cryptococcaceae</taxon>
        <taxon>Kwoniella</taxon>
    </lineage>
</organism>
<feature type="region of interest" description="Disordered" evidence="1">
    <location>
        <begin position="1"/>
        <end position="22"/>
    </location>
</feature>
<feature type="region of interest" description="Disordered" evidence="1">
    <location>
        <begin position="533"/>
        <end position="573"/>
    </location>
</feature>
<feature type="region of interest" description="Disordered" evidence="1">
    <location>
        <begin position="447"/>
        <end position="466"/>
    </location>
</feature>
<feature type="region of interest" description="Disordered" evidence="1">
    <location>
        <begin position="481"/>
        <end position="509"/>
    </location>
</feature>
<feature type="region of interest" description="Disordered" evidence="1">
    <location>
        <begin position="190"/>
        <end position="210"/>
    </location>
</feature>
<feature type="compositionally biased region" description="Polar residues" evidence="1">
    <location>
        <begin position="290"/>
        <end position="303"/>
    </location>
</feature>
<feature type="region of interest" description="Disordered" evidence="1">
    <location>
        <begin position="37"/>
        <end position="116"/>
    </location>
</feature>
<evidence type="ECO:0008006" key="4">
    <source>
        <dbReference type="Google" id="ProtNLM"/>
    </source>
</evidence>
<sequence>MASFSINSEAGPSKPTFTLGNPISLVKKISDVQDHIEENDIDHTEDESFTCRPLRMTPPRPPRSLRRSFDSPNRRFSSSSLSRDTITHDWSPLNVRPSHRRASSTRTSSFSSIPPSPIEVIEEDRCRVSFDAIPTSPSKSTFSPITETEELAISRTNSRGSFGQNKDDQVTLVKRKSTKKKARFLESETQTEIGAEAPSGFPSRSNTGSSNKVNIDNCVPYISAFADEDNTDVYEDEGFRIPVDENIRSIPGIVGLGEGWAGGPQKQQKKKWYQRNSPSPQQIEEDPLSLWSQPDSQEGQDPISSSPSSSPLRGIWNRSKKNLFGQSATALVTTHVSPPRSQSRLKGLFSLSKVNLITSERNTTRIPASPPKGKSKRFSLGMISTSEITLQTPPSRNIPASPSMPVLASSIATTSTSETGLQNSYTQEGHASSQGDLTALGEAIPSRSSSLKANKGLPPPWRPSSMIVNPRASVLIVPDNEKHEGSASSTSIETPQNSDSGASSSWKGHTLTRSATFGCEDIASEQRMSEEIDLPGSDDSWVNIRKDTQNHGDGRFTPRSPTHHNRSIPSQSKNSWFNKIKNAFYPSSQQDGPSSSDSIGKKVDRLLVHRKSRNSKSLNMANNSDSANTYISGLSEPVMEPLKPSAPDMEVQRHSSKHRRRASWMIRSSSSLAKRLSRLTENEEDEHSNGEDVDRTRACTPIEPDQRGQSEIANFLNRRRSSNFSSMGFRSRRSSSVRSLEDIGRIPASLSMPALSRLTTTDLSLHVALEGEELGLDDILDQTKRESIISSLGFGYSTPNLFQTQTQAQMQTKQQALQSTFATLSGSSSDPASTSNEVTATNPSYKDKMIAKHHSLPLRTSYEKHQRNTTVSSIGSSISPSIMTPRHPNQMSTFLDALTLPINNVQHTSPPNSQSENPTLLGANLQMPKRNSVSTARFSMDSYITQPSLYDTEEVVHATAIRVDAIEDMQKKASVLSLEELGKNWPQIIKN</sequence>
<feature type="compositionally biased region" description="Low complexity" evidence="1">
    <location>
        <begin position="104"/>
        <end position="113"/>
    </location>
</feature>
<name>A0ABZ1CQL9_9TREE</name>
<dbReference type="EMBL" id="CP141881">
    <property type="protein sequence ID" value="WRT64030.1"/>
    <property type="molecule type" value="Genomic_DNA"/>
</dbReference>
<feature type="compositionally biased region" description="Basic and acidic residues" evidence="1">
    <location>
        <begin position="544"/>
        <end position="556"/>
    </location>
</feature>
<dbReference type="RefSeq" id="XP_062788770.1">
    <property type="nucleotide sequence ID" value="XM_062932719.1"/>
</dbReference>